<dbReference type="EMBL" id="JBHSIT010000017">
    <property type="protein sequence ID" value="MFC4913463.1"/>
    <property type="molecule type" value="Genomic_DNA"/>
</dbReference>
<comment type="caution">
    <text evidence="1">The sequence shown here is derived from an EMBL/GenBank/DDBJ whole genome shotgun (WGS) entry which is preliminary data.</text>
</comment>
<name>A0ABV9UD52_9ACTN</name>
<protein>
    <submittedName>
        <fullName evidence="1">DNA glycosylase AlkZ-like family protein</fullName>
    </submittedName>
</protein>
<dbReference type="InterPro" id="IPR009351">
    <property type="entry name" value="AlkZ-like"/>
</dbReference>
<gene>
    <name evidence="1" type="ORF">ACFPCY_39620</name>
</gene>
<accession>A0ABV9UD52</accession>
<dbReference type="Proteomes" id="UP001595872">
    <property type="component" value="Unassembled WGS sequence"/>
</dbReference>
<dbReference type="PANTHER" id="PTHR38479:SF2">
    <property type="entry name" value="WINGED HELIX DNA-BINDING DOMAIN-CONTAINING PROTEIN"/>
    <property type="match status" value="1"/>
</dbReference>
<evidence type="ECO:0000313" key="1">
    <source>
        <dbReference type="EMBL" id="MFC4913463.1"/>
    </source>
</evidence>
<keyword evidence="2" id="KW-1185">Reference proteome</keyword>
<dbReference type="RefSeq" id="WP_378264409.1">
    <property type="nucleotide sequence ID" value="NZ_JBHSIT010000017.1"/>
</dbReference>
<sequence>METVTWAQALAWRMRRQYVESPSGASAVEVAGRLAGVQAQVASAADLAVRIRQYAPSGTASAVASGTASAVEFGTAAAVEFGTAAAVASGALVKTWAMRGTLHLLPAGDAPAYLALCAAPRTWEKKSWQKNFGATPGDVEAIAEAARAALADGTPLTREQLTTAIVEETGSTHLAEVLGSGWGPLLKPLAWTGVLCHGPSRGNRVTFVRPPWESLPPVEDAARTVVRAFLGAHGPATPEAFDAWLVRSANRKKDVRAWFEAAGLAEVDVEGTPMFVLDDHLDDLLSTEPSESVRLLGPFDQYVLAGGTGSPHLVPPAHRSAVSRTAGWISPVVLFQGRVAGVWDAADPSAAPTLFEDVPVPALNSELDRVRALPA</sequence>
<dbReference type="PANTHER" id="PTHR38479">
    <property type="entry name" value="LMO0824 PROTEIN"/>
    <property type="match status" value="1"/>
</dbReference>
<dbReference type="Pfam" id="PF06224">
    <property type="entry name" value="AlkZ-like"/>
    <property type="match status" value="1"/>
</dbReference>
<evidence type="ECO:0000313" key="2">
    <source>
        <dbReference type="Proteomes" id="UP001595872"/>
    </source>
</evidence>
<reference evidence="2" key="1">
    <citation type="journal article" date="2019" name="Int. J. Syst. Evol. Microbiol.">
        <title>The Global Catalogue of Microorganisms (GCM) 10K type strain sequencing project: providing services to taxonomists for standard genome sequencing and annotation.</title>
        <authorList>
            <consortium name="The Broad Institute Genomics Platform"/>
            <consortium name="The Broad Institute Genome Sequencing Center for Infectious Disease"/>
            <person name="Wu L."/>
            <person name="Ma J."/>
        </authorList>
    </citation>
    <scope>NUCLEOTIDE SEQUENCE [LARGE SCALE GENOMIC DNA]</scope>
    <source>
        <strain evidence="2">KLKA75</strain>
    </source>
</reference>
<proteinExistence type="predicted"/>
<organism evidence="1 2">
    <name type="scientific">Actinomadura gamaensis</name>
    <dbReference type="NCBI Taxonomy" id="1763541"/>
    <lineage>
        <taxon>Bacteria</taxon>
        <taxon>Bacillati</taxon>
        <taxon>Actinomycetota</taxon>
        <taxon>Actinomycetes</taxon>
        <taxon>Streptosporangiales</taxon>
        <taxon>Thermomonosporaceae</taxon>
        <taxon>Actinomadura</taxon>
    </lineage>
</organism>